<evidence type="ECO:0000256" key="3">
    <source>
        <dbReference type="ARBA" id="ARBA00022527"/>
    </source>
</evidence>
<dbReference type="PANTHER" id="PTHR43671:SF98">
    <property type="entry name" value="SERINE_THREONINE-PROTEIN KINASE NEK11"/>
    <property type="match status" value="1"/>
</dbReference>
<evidence type="ECO:0000256" key="5">
    <source>
        <dbReference type="ARBA" id="ARBA00022741"/>
    </source>
</evidence>
<dbReference type="InterPro" id="IPR011009">
    <property type="entry name" value="Kinase-like_dom_sf"/>
</dbReference>
<dbReference type="PROSITE" id="PS00108">
    <property type="entry name" value="PROTEIN_KINASE_ST"/>
    <property type="match status" value="1"/>
</dbReference>
<sequence length="312" mass="35681">MIRRVQPKPRTPSQPQQIHTFNTDWVLANFAIIGELGSGGYGVVYHAIERSSNRHVALKKMKYGTDKEKQIVDNEKDIMNNIYQYLLQNGSYSHIVEPLGFFVVNNCAYLVMEYLEGGDLRKYINNMRLMGAQISNEKALEIIYQVSFAVNQLLLNNIIHGDIKPENILFTQDYKVKLADFGLSRQMQDGRSYLTVQGGTFTFQAPELLTGSEQQGNSRVVQRPAADIWAIGIMMFELLAKHHPFFTNDEQNLPLLELIRRITKDAPAELPNQYSIDLKNLIGDMLEKLPSRRITAAQILEREEMAQFRANN</sequence>
<evidence type="ECO:0000259" key="12">
    <source>
        <dbReference type="PROSITE" id="PS50011"/>
    </source>
</evidence>
<keyword evidence="3 11" id="KW-0723">Serine/threonine-protein kinase</keyword>
<dbReference type="EMBL" id="SNRW01020587">
    <property type="protein sequence ID" value="KAA6365316.1"/>
    <property type="molecule type" value="Genomic_DNA"/>
</dbReference>
<keyword evidence="4" id="KW-0808">Transferase</keyword>
<dbReference type="EC" id="2.7.11.1" evidence="2"/>
<evidence type="ECO:0000256" key="9">
    <source>
        <dbReference type="ARBA" id="ARBA00048679"/>
    </source>
</evidence>
<comment type="catalytic activity">
    <reaction evidence="9">
        <text>L-seryl-[protein] + ATP = O-phospho-L-seryl-[protein] + ADP + H(+)</text>
        <dbReference type="Rhea" id="RHEA:17989"/>
        <dbReference type="Rhea" id="RHEA-COMP:9863"/>
        <dbReference type="Rhea" id="RHEA-COMP:11604"/>
        <dbReference type="ChEBI" id="CHEBI:15378"/>
        <dbReference type="ChEBI" id="CHEBI:29999"/>
        <dbReference type="ChEBI" id="CHEBI:30616"/>
        <dbReference type="ChEBI" id="CHEBI:83421"/>
        <dbReference type="ChEBI" id="CHEBI:456216"/>
        <dbReference type="EC" id="2.7.11.1"/>
    </reaction>
</comment>
<comment type="similarity">
    <text evidence="1">Belongs to the protein kinase superfamily. NEK Ser/Thr protein kinase family. NIMA subfamily.</text>
</comment>
<evidence type="ECO:0000256" key="6">
    <source>
        <dbReference type="ARBA" id="ARBA00022777"/>
    </source>
</evidence>
<dbReference type="GO" id="GO:0004674">
    <property type="term" value="F:protein serine/threonine kinase activity"/>
    <property type="evidence" value="ECO:0007669"/>
    <property type="project" value="UniProtKB-KW"/>
</dbReference>
<dbReference type="PROSITE" id="PS00107">
    <property type="entry name" value="PROTEIN_KINASE_ATP"/>
    <property type="match status" value="1"/>
</dbReference>
<gene>
    <name evidence="13" type="ORF">EZS28_039157</name>
</gene>
<keyword evidence="6 13" id="KW-0418">Kinase</keyword>
<dbReference type="PROSITE" id="PS50011">
    <property type="entry name" value="PROTEIN_KINASE_DOM"/>
    <property type="match status" value="1"/>
</dbReference>
<protein>
    <recommendedName>
        <fullName evidence="2">non-specific serine/threonine protein kinase</fullName>
        <ecNumber evidence="2">2.7.11.1</ecNumber>
    </recommendedName>
</protein>
<evidence type="ECO:0000256" key="2">
    <source>
        <dbReference type="ARBA" id="ARBA00012513"/>
    </source>
</evidence>
<keyword evidence="7 10" id="KW-0067">ATP-binding</keyword>
<dbReference type="InterPro" id="IPR008271">
    <property type="entry name" value="Ser/Thr_kinase_AS"/>
</dbReference>
<keyword evidence="5 10" id="KW-0547">Nucleotide-binding</keyword>
<accession>A0A5J4U3C5</accession>
<comment type="catalytic activity">
    <reaction evidence="8">
        <text>L-threonyl-[protein] + ATP = O-phospho-L-threonyl-[protein] + ADP + H(+)</text>
        <dbReference type="Rhea" id="RHEA:46608"/>
        <dbReference type="Rhea" id="RHEA-COMP:11060"/>
        <dbReference type="Rhea" id="RHEA-COMP:11605"/>
        <dbReference type="ChEBI" id="CHEBI:15378"/>
        <dbReference type="ChEBI" id="CHEBI:30013"/>
        <dbReference type="ChEBI" id="CHEBI:30616"/>
        <dbReference type="ChEBI" id="CHEBI:61977"/>
        <dbReference type="ChEBI" id="CHEBI:456216"/>
        <dbReference type="EC" id="2.7.11.1"/>
    </reaction>
</comment>
<dbReference type="Pfam" id="PF00069">
    <property type="entry name" value="Pkinase"/>
    <property type="match status" value="1"/>
</dbReference>
<name>A0A5J4U3C5_9EUKA</name>
<evidence type="ECO:0000256" key="1">
    <source>
        <dbReference type="ARBA" id="ARBA00010886"/>
    </source>
</evidence>
<comment type="caution">
    <text evidence="13">The sequence shown here is derived from an EMBL/GenBank/DDBJ whole genome shotgun (WGS) entry which is preliminary data.</text>
</comment>
<dbReference type="OrthoDB" id="4772757at2759"/>
<dbReference type="InterPro" id="IPR050660">
    <property type="entry name" value="NEK_Ser/Thr_kinase"/>
</dbReference>
<dbReference type="SMART" id="SM00220">
    <property type="entry name" value="S_TKc"/>
    <property type="match status" value="1"/>
</dbReference>
<dbReference type="Gene3D" id="1.10.510.10">
    <property type="entry name" value="Transferase(Phosphotransferase) domain 1"/>
    <property type="match status" value="1"/>
</dbReference>
<reference evidence="13 14" key="1">
    <citation type="submission" date="2019-03" db="EMBL/GenBank/DDBJ databases">
        <title>Single cell metagenomics reveals metabolic interactions within the superorganism composed of flagellate Streblomastix strix and complex community of Bacteroidetes bacteria on its surface.</title>
        <authorList>
            <person name="Treitli S.C."/>
            <person name="Kolisko M."/>
            <person name="Husnik F."/>
            <person name="Keeling P."/>
            <person name="Hampl V."/>
        </authorList>
    </citation>
    <scope>NUCLEOTIDE SEQUENCE [LARGE SCALE GENOMIC DNA]</scope>
    <source>
        <strain evidence="13">ST1C</strain>
    </source>
</reference>
<proteinExistence type="inferred from homology"/>
<dbReference type="InterPro" id="IPR000719">
    <property type="entry name" value="Prot_kinase_dom"/>
</dbReference>
<dbReference type="Proteomes" id="UP000324800">
    <property type="component" value="Unassembled WGS sequence"/>
</dbReference>
<dbReference type="GO" id="GO:0005524">
    <property type="term" value="F:ATP binding"/>
    <property type="evidence" value="ECO:0007669"/>
    <property type="project" value="UniProtKB-UniRule"/>
</dbReference>
<organism evidence="13 14">
    <name type="scientific">Streblomastix strix</name>
    <dbReference type="NCBI Taxonomy" id="222440"/>
    <lineage>
        <taxon>Eukaryota</taxon>
        <taxon>Metamonada</taxon>
        <taxon>Preaxostyla</taxon>
        <taxon>Oxymonadida</taxon>
        <taxon>Streblomastigidae</taxon>
        <taxon>Streblomastix</taxon>
    </lineage>
</organism>
<evidence type="ECO:0000256" key="8">
    <source>
        <dbReference type="ARBA" id="ARBA00047899"/>
    </source>
</evidence>
<feature type="domain" description="Protein kinase" evidence="12">
    <location>
        <begin position="30"/>
        <end position="305"/>
    </location>
</feature>
<dbReference type="AlphaFoldDB" id="A0A5J4U3C5"/>
<dbReference type="InterPro" id="IPR017441">
    <property type="entry name" value="Protein_kinase_ATP_BS"/>
</dbReference>
<evidence type="ECO:0000256" key="7">
    <source>
        <dbReference type="ARBA" id="ARBA00022840"/>
    </source>
</evidence>
<evidence type="ECO:0000256" key="4">
    <source>
        <dbReference type="ARBA" id="ARBA00022679"/>
    </source>
</evidence>
<evidence type="ECO:0000313" key="14">
    <source>
        <dbReference type="Proteomes" id="UP000324800"/>
    </source>
</evidence>
<evidence type="ECO:0000313" key="13">
    <source>
        <dbReference type="EMBL" id="KAA6365316.1"/>
    </source>
</evidence>
<dbReference type="PANTHER" id="PTHR43671">
    <property type="entry name" value="SERINE/THREONINE-PROTEIN KINASE NEK"/>
    <property type="match status" value="1"/>
</dbReference>
<feature type="binding site" evidence="10">
    <location>
        <position position="59"/>
    </location>
    <ligand>
        <name>ATP</name>
        <dbReference type="ChEBI" id="CHEBI:30616"/>
    </ligand>
</feature>
<evidence type="ECO:0000256" key="11">
    <source>
        <dbReference type="RuleBase" id="RU000304"/>
    </source>
</evidence>
<dbReference type="SUPFAM" id="SSF56112">
    <property type="entry name" value="Protein kinase-like (PK-like)"/>
    <property type="match status" value="1"/>
</dbReference>
<evidence type="ECO:0000256" key="10">
    <source>
        <dbReference type="PROSITE-ProRule" id="PRU10141"/>
    </source>
</evidence>